<dbReference type="SUPFAM" id="SSF48452">
    <property type="entry name" value="TPR-like"/>
    <property type="match status" value="1"/>
</dbReference>
<dbReference type="EMBL" id="CP059894">
    <property type="protein sequence ID" value="QNJ90066.1"/>
    <property type="molecule type" value="Genomic_DNA"/>
</dbReference>
<evidence type="ECO:0000259" key="5">
    <source>
        <dbReference type="SMART" id="SM00382"/>
    </source>
</evidence>
<dbReference type="InterPro" id="IPR011990">
    <property type="entry name" value="TPR-like_helical_dom_sf"/>
</dbReference>
<proteinExistence type="inferred from homology"/>
<dbReference type="SUPFAM" id="SSF52540">
    <property type="entry name" value="P-loop containing nucleoside triphosphate hydrolases"/>
    <property type="match status" value="1"/>
</dbReference>
<evidence type="ECO:0000256" key="2">
    <source>
        <dbReference type="ARBA" id="ARBA00022840"/>
    </source>
</evidence>
<keyword evidence="2 4" id="KW-0067">ATP-binding</keyword>
<dbReference type="Pfam" id="PF17862">
    <property type="entry name" value="AAA_lid_3"/>
    <property type="match status" value="1"/>
</dbReference>
<dbReference type="PANTHER" id="PTHR23077">
    <property type="entry name" value="AAA-FAMILY ATPASE"/>
    <property type="match status" value="1"/>
</dbReference>
<comment type="similarity">
    <text evidence="4">Belongs to the AAA ATPase family.</text>
</comment>
<gene>
    <name evidence="6" type="ORF">HZU40_17325</name>
</gene>
<feature type="domain" description="AAA+ ATPase" evidence="5">
    <location>
        <begin position="159"/>
        <end position="297"/>
    </location>
</feature>
<dbReference type="InterPro" id="IPR003959">
    <property type="entry name" value="ATPase_AAA_core"/>
</dbReference>
<keyword evidence="1 4" id="KW-0547">Nucleotide-binding</keyword>
<accession>A0A7G8P6V0</accession>
<dbReference type="InterPro" id="IPR041569">
    <property type="entry name" value="AAA_lid_3"/>
</dbReference>
<dbReference type="InterPro" id="IPR050168">
    <property type="entry name" value="AAA_ATPase_domain"/>
</dbReference>
<evidence type="ECO:0000256" key="3">
    <source>
        <dbReference type="ARBA" id="ARBA00023054"/>
    </source>
</evidence>
<evidence type="ECO:0000256" key="1">
    <source>
        <dbReference type="ARBA" id="ARBA00022741"/>
    </source>
</evidence>
<name>A0A7G8P6V0_9MYCO</name>
<dbReference type="AlphaFoldDB" id="A0A7G8P6V0"/>
<dbReference type="InterPro" id="IPR027417">
    <property type="entry name" value="P-loop_NTPase"/>
</dbReference>
<dbReference type="SMART" id="SM00382">
    <property type="entry name" value="AAA"/>
    <property type="match status" value="1"/>
</dbReference>
<dbReference type="RefSeq" id="WP_187095216.1">
    <property type="nucleotide sequence ID" value="NZ_CP059894.1"/>
</dbReference>
<organism evidence="6 7">
    <name type="scientific">Mycolicibacterium fluoranthenivorans</name>
    <dbReference type="NCBI Taxonomy" id="258505"/>
    <lineage>
        <taxon>Bacteria</taxon>
        <taxon>Bacillati</taxon>
        <taxon>Actinomycetota</taxon>
        <taxon>Actinomycetes</taxon>
        <taxon>Mycobacteriales</taxon>
        <taxon>Mycobacteriaceae</taxon>
        <taxon>Mycolicibacterium</taxon>
    </lineage>
</organism>
<dbReference type="FunFam" id="3.40.50.300:FF:001025">
    <property type="entry name" value="ATPase family, AAA domain-containing 2B"/>
    <property type="match status" value="1"/>
</dbReference>
<dbReference type="Gene3D" id="1.10.8.60">
    <property type="match status" value="1"/>
</dbReference>
<reference evidence="6 7" key="1">
    <citation type="submission" date="2020-07" db="EMBL/GenBank/DDBJ databases">
        <title>Draft genome sequence of four isobutane-metabolizing strains capable of cometabolically degrading diverse ether contaminants.</title>
        <authorList>
            <person name="Chen W."/>
            <person name="Faulkner N."/>
            <person name="Smith C."/>
            <person name="Hyman M."/>
        </authorList>
    </citation>
    <scope>NUCLEOTIDE SEQUENCE [LARGE SCALE GENOMIC DNA]</scope>
    <source>
        <strain evidence="6 7">2A</strain>
    </source>
</reference>
<dbReference type="GO" id="GO:0016887">
    <property type="term" value="F:ATP hydrolysis activity"/>
    <property type="evidence" value="ECO:0007669"/>
    <property type="project" value="InterPro"/>
</dbReference>
<dbReference type="PROSITE" id="PS00674">
    <property type="entry name" value="AAA"/>
    <property type="match status" value="1"/>
</dbReference>
<dbReference type="InterPro" id="IPR003960">
    <property type="entry name" value="ATPase_AAA_CS"/>
</dbReference>
<dbReference type="InterPro" id="IPR003593">
    <property type="entry name" value="AAA+_ATPase"/>
</dbReference>
<dbReference type="Gene3D" id="3.40.50.300">
    <property type="entry name" value="P-loop containing nucleotide triphosphate hydrolases"/>
    <property type="match status" value="1"/>
</dbReference>
<evidence type="ECO:0000256" key="4">
    <source>
        <dbReference type="RuleBase" id="RU003651"/>
    </source>
</evidence>
<dbReference type="GO" id="GO:0005524">
    <property type="term" value="F:ATP binding"/>
    <property type="evidence" value="ECO:0007669"/>
    <property type="project" value="UniProtKB-KW"/>
</dbReference>
<dbReference type="KEGG" id="mflu:HZU40_17325"/>
<dbReference type="PANTHER" id="PTHR23077:SF171">
    <property type="entry name" value="NUCLEAR VALOSIN-CONTAINING PROTEIN-LIKE"/>
    <property type="match status" value="1"/>
</dbReference>
<dbReference type="Pfam" id="PF00004">
    <property type="entry name" value="AAA"/>
    <property type="match status" value="1"/>
</dbReference>
<dbReference type="Proteomes" id="UP000515498">
    <property type="component" value="Chromosome"/>
</dbReference>
<evidence type="ECO:0000313" key="6">
    <source>
        <dbReference type="EMBL" id="QNJ90066.1"/>
    </source>
</evidence>
<evidence type="ECO:0000313" key="7">
    <source>
        <dbReference type="Proteomes" id="UP000515498"/>
    </source>
</evidence>
<dbReference type="Gene3D" id="1.25.40.10">
    <property type="entry name" value="Tetratricopeptide repeat domain"/>
    <property type="match status" value="1"/>
</dbReference>
<protein>
    <submittedName>
        <fullName evidence="6">ATP-binding protein</fullName>
    </submittedName>
</protein>
<keyword evidence="3" id="KW-0175">Coiled coil</keyword>
<sequence length="407" mass="44148">MTQDALINELTAAVERAPQAVELRLHLAELLLQDGQVTEALGHCSAALAQDATNATAVALLQRCSNALTTKADPAPTAAGEGFDWPAAEQQVSHIIEPAFVDSHDRPSALDEADYESVQRSTVRLRDVAGMPEVKKQLELSLLGPISNPEMMKAYKISARGGLLLYGPPGCGKTFLARAISGELGASFLPVGIADVLHRWFGDSERALHEIFETARRNSPCVLFFDEVDALGQRRAALSSQSSLRLVVNTLLAELDSATSSNDGVYVLGATNMPWDVDPALRRPGRFDRMVFVGLPDTDARTEILRSNLRDRPVAGIDLRRLADRTEGLSGADLAHACESATQIALADSLQTGEVRPVGMSDLESALAQIKPSTGPWFDVARNIVEFGNNDGTYDELAKYMRRRKFR</sequence>